<evidence type="ECO:0000256" key="1">
    <source>
        <dbReference type="SAM" id="SignalP"/>
    </source>
</evidence>
<dbReference type="EMBL" id="CP049057">
    <property type="protein sequence ID" value="QIE58207.1"/>
    <property type="molecule type" value="Genomic_DNA"/>
</dbReference>
<dbReference type="Gene3D" id="2.180.10.10">
    <property type="entry name" value="RHS repeat-associated core"/>
    <property type="match status" value="1"/>
</dbReference>
<dbReference type="RefSeq" id="WP_164678212.1">
    <property type="nucleotide sequence ID" value="NZ_CP049057.1"/>
</dbReference>
<dbReference type="AlphaFoldDB" id="A0A6G6GI62"/>
<reference evidence="2 3" key="1">
    <citation type="submission" date="2020-02" db="EMBL/GenBank/DDBJ databases">
        <title>Complete genome sequence of Flavobacteriaceae bacterium.</title>
        <authorList>
            <person name="Kim S.-J."/>
            <person name="Kim Y.-S."/>
            <person name="Kim K.-H."/>
        </authorList>
    </citation>
    <scope>NUCLEOTIDE SEQUENCE [LARGE SCALE GENOMIC DNA]</scope>
    <source>
        <strain evidence="2 3">RR4-40</strain>
    </source>
</reference>
<evidence type="ECO:0008006" key="4">
    <source>
        <dbReference type="Google" id="ProtNLM"/>
    </source>
</evidence>
<dbReference type="Proteomes" id="UP000505306">
    <property type="component" value="Chromosome"/>
</dbReference>
<evidence type="ECO:0000313" key="3">
    <source>
        <dbReference type="Proteomes" id="UP000505306"/>
    </source>
</evidence>
<keyword evidence="3" id="KW-1185">Reference proteome</keyword>
<proteinExistence type="predicted"/>
<organism evidence="2 3">
    <name type="scientific">Rasiella rasia</name>
    <dbReference type="NCBI Taxonomy" id="2744027"/>
    <lineage>
        <taxon>Bacteria</taxon>
        <taxon>Pseudomonadati</taxon>
        <taxon>Bacteroidota</taxon>
        <taxon>Flavobacteriia</taxon>
        <taxon>Flavobacteriales</taxon>
        <taxon>Flavobacteriaceae</taxon>
        <taxon>Rasiella</taxon>
    </lineage>
</organism>
<protein>
    <recommendedName>
        <fullName evidence="4">YD repeat-containing protein</fullName>
    </recommendedName>
</protein>
<accession>A0A6G6GI62</accession>
<feature type="signal peptide" evidence="1">
    <location>
        <begin position="1"/>
        <end position="19"/>
    </location>
</feature>
<keyword evidence="1" id="KW-0732">Signal</keyword>
<gene>
    <name evidence="2" type="ORF">G5B37_01085</name>
</gene>
<evidence type="ECO:0000313" key="2">
    <source>
        <dbReference type="EMBL" id="QIE58207.1"/>
    </source>
</evidence>
<name>A0A6G6GI62_9FLAO</name>
<dbReference type="KEGG" id="mgel:G5B37_01085"/>
<sequence>MRPLFIVIVCFLTTHVATAQLEPSYFENVRNSPKAMTLDILKQKKTGDKFETTKHTRYELTLKGPAIQSQKVYDTMSNIAYNKSLSYKYDSTIDENLIEIVQNDFEENIMKQTKYTYDERGLLLLKDEQFDGSGAILQTITQDFGGCTDAALIEGLPSDVKYTCVTKDFTNRVSSRKSVEVFGSMGMLVKKINYQDDGSISNTETSQYDEDGKLVLQEKTTSSGRSYKTNYTYNEKGEIATKKASFVEFHYAYEYDKNGNWTQMIETTKVPTKRVVYKRTFVY</sequence>
<feature type="chain" id="PRO_5026319675" description="YD repeat-containing protein" evidence="1">
    <location>
        <begin position="20"/>
        <end position="283"/>
    </location>
</feature>